<evidence type="ECO:0000313" key="2">
    <source>
        <dbReference type="Proteomes" id="UP001062846"/>
    </source>
</evidence>
<dbReference type="EMBL" id="CM046393">
    <property type="protein sequence ID" value="KAI8552100.1"/>
    <property type="molecule type" value="Genomic_DNA"/>
</dbReference>
<keyword evidence="2" id="KW-1185">Reference proteome</keyword>
<name>A0ACC0NFX9_RHOML</name>
<accession>A0ACC0NFX9</accession>
<organism evidence="1 2">
    <name type="scientific">Rhododendron molle</name>
    <name type="common">Chinese azalea</name>
    <name type="synonym">Azalea mollis</name>
    <dbReference type="NCBI Taxonomy" id="49168"/>
    <lineage>
        <taxon>Eukaryota</taxon>
        <taxon>Viridiplantae</taxon>
        <taxon>Streptophyta</taxon>
        <taxon>Embryophyta</taxon>
        <taxon>Tracheophyta</taxon>
        <taxon>Spermatophyta</taxon>
        <taxon>Magnoliopsida</taxon>
        <taxon>eudicotyledons</taxon>
        <taxon>Gunneridae</taxon>
        <taxon>Pentapetalae</taxon>
        <taxon>asterids</taxon>
        <taxon>Ericales</taxon>
        <taxon>Ericaceae</taxon>
        <taxon>Ericoideae</taxon>
        <taxon>Rhodoreae</taxon>
        <taxon>Rhododendron</taxon>
    </lineage>
</organism>
<protein>
    <submittedName>
        <fullName evidence="1">Uncharacterized protein</fullName>
    </submittedName>
</protein>
<evidence type="ECO:0000313" key="1">
    <source>
        <dbReference type="EMBL" id="KAI8552100.1"/>
    </source>
</evidence>
<dbReference type="Proteomes" id="UP001062846">
    <property type="component" value="Chromosome 6"/>
</dbReference>
<reference evidence="1" key="1">
    <citation type="submission" date="2022-02" db="EMBL/GenBank/DDBJ databases">
        <title>Plant Genome Project.</title>
        <authorList>
            <person name="Zhang R.-G."/>
        </authorList>
    </citation>
    <scope>NUCLEOTIDE SEQUENCE</scope>
    <source>
        <strain evidence="1">AT1</strain>
    </source>
</reference>
<gene>
    <name evidence="1" type="ORF">RHMOL_Rhmol06G0238400</name>
</gene>
<comment type="caution">
    <text evidence="1">The sequence shown here is derived from an EMBL/GenBank/DDBJ whole genome shotgun (WGS) entry which is preliminary data.</text>
</comment>
<proteinExistence type="predicted"/>
<sequence length="99" mass="10879">MASPSRRLRVWNPRGKGKGKEENQSVVAARVKREGEKGHPYCSTTSFNPIKYSNRKMGSKAFVLPGLLLATVLLITSEVTARDLVETSTPKETSESICV</sequence>